<dbReference type="Proteomes" id="UP000626244">
    <property type="component" value="Unassembled WGS sequence"/>
</dbReference>
<reference evidence="3" key="1">
    <citation type="journal article" date="2019" name="Int. J. Syst. Evol. Microbiol.">
        <title>The Global Catalogue of Microorganisms (GCM) 10K type strain sequencing project: providing services to taxonomists for standard genome sequencing and annotation.</title>
        <authorList>
            <consortium name="The Broad Institute Genomics Platform"/>
            <consortium name="The Broad Institute Genome Sequencing Center for Infectious Disease"/>
            <person name="Wu L."/>
            <person name="Ma J."/>
        </authorList>
    </citation>
    <scope>NUCLEOTIDE SEQUENCE [LARGE SCALE GENOMIC DNA]</scope>
    <source>
        <strain evidence="3">CGMCC 1.14993</strain>
    </source>
</reference>
<dbReference type="RefSeq" id="WP_158093176.1">
    <property type="nucleotide sequence ID" value="NZ_BMHB01000001.1"/>
</dbReference>
<dbReference type="AlphaFoldDB" id="A0A8J3AIL3"/>
<keyword evidence="1" id="KW-1133">Transmembrane helix</keyword>
<name>A0A8J3AIL3_9BACI</name>
<evidence type="ECO:0000313" key="2">
    <source>
        <dbReference type="EMBL" id="GGI10656.1"/>
    </source>
</evidence>
<evidence type="ECO:0000313" key="3">
    <source>
        <dbReference type="Proteomes" id="UP000626244"/>
    </source>
</evidence>
<dbReference type="EMBL" id="BMHB01000001">
    <property type="protein sequence ID" value="GGI10656.1"/>
    <property type="molecule type" value="Genomic_DNA"/>
</dbReference>
<keyword evidence="3" id="KW-1185">Reference proteome</keyword>
<dbReference type="OrthoDB" id="2943632at2"/>
<keyword evidence="1" id="KW-0812">Transmembrane</keyword>
<keyword evidence="1" id="KW-0472">Membrane</keyword>
<accession>A0A8J3AIL3</accession>
<dbReference type="Pfam" id="PF14143">
    <property type="entry name" value="YrhC"/>
    <property type="match status" value="1"/>
</dbReference>
<evidence type="ECO:0008006" key="4">
    <source>
        <dbReference type="Google" id="ProtNLM"/>
    </source>
</evidence>
<evidence type="ECO:0000256" key="1">
    <source>
        <dbReference type="SAM" id="Phobius"/>
    </source>
</evidence>
<proteinExistence type="predicted"/>
<sequence>MNLKKLQAKVNDFKTFGAITTALATFFYIGTLLPKDGLSQSKIIVIECIVFGMLILSLIFFLTSNHFYRKLKNEEQA</sequence>
<gene>
    <name evidence="2" type="ORF">GCM10007380_03900</name>
</gene>
<protein>
    <recommendedName>
        <fullName evidence="4">YrhC-like protein</fullName>
    </recommendedName>
</protein>
<dbReference type="InterPro" id="IPR025418">
    <property type="entry name" value="YrhC-like"/>
</dbReference>
<feature type="transmembrane region" description="Helical" evidence="1">
    <location>
        <begin position="12"/>
        <end position="31"/>
    </location>
</feature>
<organism evidence="2 3">
    <name type="scientific">Gottfriedia solisilvae</name>
    <dbReference type="NCBI Taxonomy" id="1516104"/>
    <lineage>
        <taxon>Bacteria</taxon>
        <taxon>Bacillati</taxon>
        <taxon>Bacillota</taxon>
        <taxon>Bacilli</taxon>
        <taxon>Bacillales</taxon>
        <taxon>Bacillaceae</taxon>
        <taxon>Gottfriedia</taxon>
    </lineage>
</organism>
<feature type="transmembrane region" description="Helical" evidence="1">
    <location>
        <begin position="43"/>
        <end position="62"/>
    </location>
</feature>
<comment type="caution">
    <text evidence="2">The sequence shown here is derived from an EMBL/GenBank/DDBJ whole genome shotgun (WGS) entry which is preliminary data.</text>
</comment>